<keyword evidence="14 18" id="KW-0961">Cell wall biogenesis/degradation</keyword>
<comment type="subunit">
    <text evidence="18">Homotrimer.</text>
</comment>
<evidence type="ECO:0000256" key="18">
    <source>
        <dbReference type="HAMAP-Rule" id="MF_01631"/>
    </source>
</evidence>
<comment type="pathway">
    <text evidence="18">Nucleotide-sugar biosynthesis; UDP-N-acetyl-alpha-D-glucosamine biosynthesis; UDP-N-acetyl-alpha-D-glucosamine from N-acetyl-alpha-D-glucosamine 1-phosphate: step 1/1.</text>
</comment>
<feature type="binding site" evidence="18">
    <location>
        <position position="22"/>
    </location>
    <ligand>
        <name>UDP-N-acetyl-alpha-D-glucosamine</name>
        <dbReference type="ChEBI" id="CHEBI:57705"/>
    </ligand>
</feature>
<feature type="binding site" evidence="18">
    <location>
        <position position="73"/>
    </location>
    <ligand>
        <name>UDP-N-acetyl-alpha-D-glucosamine</name>
        <dbReference type="ChEBI" id="CHEBI:57705"/>
    </ligand>
</feature>
<keyword evidence="4 18" id="KW-0963">Cytoplasm</keyword>
<feature type="binding site" evidence="18">
    <location>
        <position position="420"/>
    </location>
    <ligand>
        <name>acetyl-CoA</name>
        <dbReference type="ChEBI" id="CHEBI:57288"/>
    </ligand>
</feature>
<dbReference type="Proteomes" id="UP001369082">
    <property type="component" value="Unassembled WGS sequence"/>
</dbReference>
<feature type="binding site" evidence="18">
    <location>
        <position position="166"/>
    </location>
    <ligand>
        <name>UDP-N-acetyl-alpha-D-glucosamine</name>
        <dbReference type="ChEBI" id="CHEBI:57705"/>
    </ligand>
</feature>
<comment type="similarity">
    <text evidence="2 18">In the C-terminal section; belongs to the transferase hexapeptide repeat family.</text>
</comment>
<evidence type="ECO:0000256" key="5">
    <source>
        <dbReference type="ARBA" id="ARBA00022679"/>
    </source>
</evidence>
<dbReference type="SUPFAM" id="SSF51161">
    <property type="entry name" value="Trimeric LpxA-like enzymes"/>
    <property type="match status" value="1"/>
</dbReference>
<dbReference type="InterPro" id="IPR056729">
    <property type="entry name" value="GMPPB_C"/>
</dbReference>
<feature type="binding site" evidence="18">
    <location>
        <begin position="8"/>
        <end position="11"/>
    </location>
    <ligand>
        <name>UDP-N-acetyl-alpha-D-glucosamine</name>
        <dbReference type="ChEBI" id="CHEBI:57705"/>
    </ligand>
</feature>
<evidence type="ECO:0000256" key="7">
    <source>
        <dbReference type="ARBA" id="ARBA00022723"/>
    </source>
</evidence>
<evidence type="ECO:0000256" key="8">
    <source>
        <dbReference type="ARBA" id="ARBA00022737"/>
    </source>
</evidence>
<feature type="binding site" evidence="18">
    <location>
        <position position="224"/>
    </location>
    <ligand>
        <name>Mg(2+)</name>
        <dbReference type="ChEBI" id="CHEBI:18420"/>
    </ligand>
</feature>
<feature type="binding site" evidence="18">
    <location>
        <position position="330"/>
    </location>
    <ligand>
        <name>UDP-N-acetyl-alpha-D-glucosamine</name>
        <dbReference type="ChEBI" id="CHEBI:57705"/>
    </ligand>
</feature>
<evidence type="ECO:0000256" key="16">
    <source>
        <dbReference type="ARBA" id="ARBA00048493"/>
    </source>
</evidence>
<dbReference type="InterPro" id="IPR050065">
    <property type="entry name" value="GlmU-like"/>
</dbReference>
<dbReference type="EMBL" id="JBAKAZ010000045">
    <property type="protein sequence ID" value="MEL0630216.1"/>
    <property type="molecule type" value="Genomic_DNA"/>
</dbReference>
<dbReference type="NCBIfam" id="TIGR01173">
    <property type="entry name" value="glmU"/>
    <property type="match status" value="1"/>
</dbReference>
<dbReference type="Pfam" id="PF25087">
    <property type="entry name" value="GMPPB_C"/>
    <property type="match status" value="1"/>
</dbReference>
<comment type="caution">
    <text evidence="21">The sequence shown here is derived from an EMBL/GenBank/DDBJ whole genome shotgun (WGS) entry which is preliminary data.</text>
</comment>
<keyword evidence="13 18" id="KW-0012">Acyltransferase</keyword>
<comment type="subcellular location">
    <subcellularLocation>
        <location evidence="1 18">Cytoplasm</location>
    </subcellularLocation>
</comment>
<keyword evidence="9 18" id="KW-0460">Magnesium</keyword>
<evidence type="ECO:0000256" key="12">
    <source>
        <dbReference type="ARBA" id="ARBA00023268"/>
    </source>
</evidence>
<evidence type="ECO:0000256" key="11">
    <source>
        <dbReference type="ARBA" id="ARBA00022984"/>
    </source>
</evidence>
<feature type="region of interest" description="Linker" evidence="18">
    <location>
        <begin position="227"/>
        <end position="247"/>
    </location>
</feature>
<dbReference type="Pfam" id="PF00132">
    <property type="entry name" value="Hexapep"/>
    <property type="match status" value="1"/>
</dbReference>
<sequence length="453" mass="48578">MSLSVVILAAGKGTRMRSLLPKVLHKIADKPMVQHVIDTVKGIGSDNLHLIYGHGGDMMKQNISDNALNWIEQTEQLGTGHAMQMALPYFKKDEKILIVYGDVPLLSEKTLQNLVAVQPEGGIGLLTIKLDDPTGYGRIERNNGQVVGIVEQKDANPEQLAINEVNTGILVADAAALNRWLPALSNDNAAGEFYLTDIIQMAYQEGLSIETVQPENAFEVEGVNNRLQLANLERAYQADKANQLLLSGVMLRDPSRFDLRGELTCGQDVDIDINVIIEGKVTLGNGVKIGAGCILTNCSIADHTEIKAHSIIEGAEIGQRVSIGPLARIRPDTVIANEVHIGNFVEVKKSSLGEGTKCGHLSYIGDSKVGSGVNVGAGVITCNYDGANKHQTIIGDDVFVGSDCQIVAPVIIGNGATTGAGTTIVNDVPDNALCVSRTKQRNIEGWQRPVKKK</sequence>
<comment type="pathway">
    <text evidence="18">Nucleotide-sugar biosynthesis; UDP-N-acetyl-alpha-D-glucosamine biosynthesis; N-acetyl-alpha-D-glucosamine 1-phosphate from alpha-D-glucosamine 6-phosphate (route II): step 2/2.</text>
</comment>
<evidence type="ECO:0000256" key="13">
    <source>
        <dbReference type="ARBA" id="ARBA00023315"/>
    </source>
</evidence>
<accession>A0ABU9GSH7</accession>
<feature type="binding site" evidence="18">
    <location>
        <position position="102"/>
    </location>
    <ligand>
        <name>Mg(2+)</name>
        <dbReference type="ChEBI" id="CHEBI:18420"/>
    </ligand>
</feature>
<evidence type="ECO:0000256" key="4">
    <source>
        <dbReference type="ARBA" id="ARBA00022490"/>
    </source>
</evidence>
<keyword evidence="8 18" id="KW-0677">Repeat</keyword>
<feature type="binding site" evidence="18">
    <location>
        <begin position="78"/>
        <end position="79"/>
    </location>
    <ligand>
        <name>UDP-N-acetyl-alpha-D-glucosamine</name>
        <dbReference type="ChEBI" id="CHEBI:57705"/>
    </ligand>
</feature>
<dbReference type="SUPFAM" id="SSF53448">
    <property type="entry name" value="Nucleotide-diphospho-sugar transferases"/>
    <property type="match status" value="1"/>
</dbReference>
<dbReference type="InterPro" id="IPR005882">
    <property type="entry name" value="Bifunctional_GlmU"/>
</dbReference>
<organism evidence="21 22">
    <name type="scientific">Psychromonas aquatilis</name>
    <dbReference type="NCBI Taxonomy" id="2005072"/>
    <lineage>
        <taxon>Bacteria</taxon>
        <taxon>Pseudomonadati</taxon>
        <taxon>Pseudomonadota</taxon>
        <taxon>Gammaproteobacteria</taxon>
        <taxon>Alteromonadales</taxon>
        <taxon>Psychromonadaceae</taxon>
        <taxon>Psychromonas</taxon>
    </lineage>
</organism>
<feature type="binding site" evidence="18">
    <location>
        <position position="363"/>
    </location>
    <ligand>
        <name>UDP-N-acetyl-alpha-D-glucosamine</name>
        <dbReference type="ChEBI" id="CHEBI:57705"/>
    </ligand>
</feature>
<comment type="catalytic activity">
    <reaction evidence="15 18">
        <text>alpha-D-glucosamine 1-phosphate + acetyl-CoA = N-acetyl-alpha-D-glucosamine 1-phosphate + CoA + H(+)</text>
        <dbReference type="Rhea" id="RHEA:13725"/>
        <dbReference type="ChEBI" id="CHEBI:15378"/>
        <dbReference type="ChEBI" id="CHEBI:57287"/>
        <dbReference type="ChEBI" id="CHEBI:57288"/>
        <dbReference type="ChEBI" id="CHEBI:57776"/>
        <dbReference type="ChEBI" id="CHEBI:58516"/>
        <dbReference type="EC" id="2.3.1.157"/>
    </reaction>
</comment>
<proteinExistence type="inferred from homology"/>
<dbReference type="PANTHER" id="PTHR43584">
    <property type="entry name" value="NUCLEOTIDYL TRANSFERASE"/>
    <property type="match status" value="1"/>
</dbReference>
<dbReference type="HAMAP" id="MF_01631">
    <property type="entry name" value="GlmU"/>
    <property type="match status" value="1"/>
</dbReference>
<evidence type="ECO:0000256" key="1">
    <source>
        <dbReference type="ARBA" id="ARBA00004496"/>
    </source>
</evidence>
<dbReference type="EC" id="2.7.7.23" evidence="18"/>
<evidence type="ECO:0000313" key="22">
    <source>
        <dbReference type="Proteomes" id="UP001369082"/>
    </source>
</evidence>
<dbReference type="InterPro" id="IPR029044">
    <property type="entry name" value="Nucleotide-diphossugar_trans"/>
</dbReference>
<dbReference type="Pfam" id="PF12804">
    <property type="entry name" value="NTP_transf_3"/>
    <property type="match status" value="1"/>
</dbReference>
<keyword evidence="5 18" id="KW-0808">Transferase</keyword>
<evidence type="ECO:0000256" key="9">
    <source>
        <dbReference type="ARBA" id="ARBA00022842"/>
    </source>
</evidence>
<evidence type="ECO:0000256" key="17">
    <source>
        <dbReference type="ARBA" id="ARBA00049628"/>
    </source>
</evidence>
<evidence type="ECO:0000256" key="10">
    <source>
        <dbReference type="ARBA" id="ARBA00022960"/>
    </source>
</evidence>
<evidence type="ECO:0000256" key="15">
    <source>
        <dbReference type="ARBA" id="ARBA00048247"/>
    </source>
</evidence>
<evidence type="ECO:0000256" key="14">
    <source>
        <dbReference type="ARBA" id="ARBA00023316"/>
    </source>
</evidence>
<dbReference type="CDD" id="cd03353">
    <property type="entry name" value="LbH_GlmU_C"/>
    <property type="match status" value="1"/>
</dbReference>
<comment type="catalytic activity">
    <reaction evidence="16 18">
        <text>N-acetyl-alpha-D-glucosamine 1-phosphate + UTP + H(+) = UDP-N-acetyl-alpha-D-glucosamine + diphosphate</text>
        <dbReference type="Rhea" id="RHEA:13509"/>
        <dbReference type="ChEBI" id="CHEBI:15378"/>
        <dbReference type="ChEBI" id="CHEBI:33019"/>
        <dbReference type="ChEBI" id="CHEBI:46398"/>
        <dbReference type="ChEBI" id="CHEBI:57705"/>
        <dbReference type="ChEBI" id="CHEBI:57776"/>
        <dbReference type="EC" id="2.7.7.23"/>
    </reaction>
</comment>
<feature type="region of interest" description="Pyrophosphorylase" evidence="18">
    <location>
        <begin position="1"/>
        <end position="226"/>
    </location>
</feature>
<keyword evidence="11 18" id="KW-0573">Peptidoglycan synthesis</keyword>
<keyword evidence="10 18" id="KW-0133">Cell shape</keyword>
<feature type="binding site" evidence="18">
    <location>
        <position position="402"/>
    </location>
    <ligand>
        <name>acetyl-CoA</name>
        <dbReference type="ChEBI" id="CHEBI:57288"/>
    </ligand>
</feature>
<feature type="domain" description="Mannose-1-phosphate guanyltransferase C-terminal" evidence="20">
    <location>
        <begin position="261"/>
        <end position="339"/>
    </location>
</feature>
<feature type="binding site" evidence="18">
    <location>
        <position position="374"/>
    </location>
    <ligand>
        <name>UDP-N-acetyl-alpha-D-glucosamine</name>
        <dbReference type="ChEBI" id="CHEBI:57705"/>
    </ligand>
</feature>
<evidence type="ECO:0000256" key="2">
    <source>
        <dbReference type="ARBA" id="ARBA00007707"/>
    </source>
</evidence>
<feature type="domain" description="MobA-like NTP transferase" evidence="19">
    <location>
        <begin position="5"/>
        <end position="117"/>
    </location>
</feature>
<dbReference type="Gene3D" id="3.90.550.10">
    <property type="entry name" value="Spore Coat Polysaccharide Biosynthesis Protein SpsA, Chain A"/>
    <property type="match status" value="1"/>
</dbReference>
<protein>
    <recommendedName>
        <fullName evidence="18">Bifunctional protein GlmU</fullName>
    </recommendedName>
    <domain>
        <recommendedName>
            <fullName evidence="18">UDP-N-acetylglucosamine pyrophosphorylase</fullName>
            <ecNumber evidence="18">2.7.7.23</ecNumber>
        </recommendedName>
        <alternativeName>
            <fullName evidence="18">N-acetylglucosamine-1-phosphate uridyltransferase</fullName>
        </alternativeName>
    </domain>
    <domain>
        <recommendedName>
            <fullName evidence="18">Glucosamine-1-phosphate N-acetyltransferase</fullName>
            <ecNumber evidence="18">2.3.1.157</ecNumber>
        </recommendedName>
    </domain>
</protein>
<reference evidence="21 22" key="1">
    <citation type="submission" date="2024-02" db="EMBL/GenBank/DDBJ databases">
        <title>Bacteria isolated from the canopy kelp, Nereocystis luetkeana.</title>
        <authorList>
            <person name="Pfister C.A."/>
            <person name="Younker I.T."/>
            <person name="Light S.H."/>
        </authorList>
    </citation>
    <scope>NUCLEOTIDE SEQUENCE [LARGE SCALE GENOMIC DNA]</scope>
    <source>
        <strain evidence="21 22">TI.1.05</strain>
    </source>
</reference>
<feature type="binding site" evidence="18">
    <location>
        <position position="348"/>
    </location>
    <ligand>
        <name>UDP-N-acetyl-alpha-D-glucosamine</name>
        <dbReference type="ChEBI" id="CHEBI:57705"/>
    </ligand>
</feature>
<dbReference type="PANTHER" id="PTHR43584:SF3">
    <property type="entry name" value="BIFUNCTIONAL PROTEIN GLMU"/>
    <property type="match status" value="1"/>
</dbReference>
<feature type="binding site" evidence="18">
    <location>
        <position position="137"/>
    </location>
    <ligand>
        <name>UDP-N-acetyl-alpha-D-glucosamine</name>
        <dbReference type="ChEBI" id="CHEBI:57705"/>
    </ligand>
</feature>
<evidence type="ECO:0000256" key="3">
    <source>
        <dbReference type="ARBA" id="ARBA00007947"/>
    </source>
</evidence>
<dbReference type="RefSeq" id="WP_341598344.1">
    <property type="nucleotide sequence ID" value="NZ_JBAKAZ010000045.1"/>
</dbReference>
<dbReference type="InterPro" id="IPR025877">
    <property type="entry name" value="MobA-like_NTP_Trfase"/>
</dbReference>
<keyword evidence="12 18" id="KW-0511">Multifunctional enzyme</keyword>
<comment type="similarity">
    <text evidence="3 18">In the N-terminal section; belongs to the N-acetylglucosamine-1-phosphate uridyltransferase family.</text>
</comment>
<feature type="binding site" evidence="18">
    <location>
        <begin position="100"/>
        <end position="102"/>
    </location>
    <ligand>
        <name>UDP-N-acetyl-alpha-D-glucosamine</name>
        <dbReference type="ChEBI" id="CHEBI:57705"/>
    </ligand>
</feature>
<evidence type="ECO:0000256" key="6">
    <source>
        <dbReference type="ARBA" id="ARBA00022695"/>
    </source>
</evidence>
<dbReference type="InterPro" id="IPR038009">
    <property type="entry name" value="GlmU_C_LbH"/>
</dbReference>
<dbReference type="InterPro" id="IPR001451">
    <property type="entry name" value="Hexapep"/>
</dbReference>
<feature type="binding site" evidence="18">
    <location>
        <position position="151"/>
    </location>
    <ligand>
        <name>UDP-N-acetyl-alpha-D-glucosamine</name>
        <dbReference type="ChEBI" id="CHEBI:57705"/>
    </ligand>
</feature>
<feature type="binding site" evidence="18">
    <location>
        <position position="437"/>
    </location>
    <ligand>
        <name>acetyl-CoA</name>
        <dbReference type="ChEBI" id="CHEBI:57288"/>
    </ligand>
</feature>
<dbReference type="InterPro" id="IPR011004">
    <property type="entry name" value="Trimer_LpxA-like_sf"/>
</dbReference>
<dbReference type="EC" id="2.3.1.157" evidence="18"/>
<dbReference type="NCBIfam" id="NF006986">
    <property type="entry name" value="PRK09451.1"/>
    <property type="match status" value="1"/>
</dbReference>
<feature type="binding site" evidence="18">
    <location>
        <begin position="383"/>
        <end position="384"/>
    </location>
    <ligand>
        <name>acetyl-CoA</name>
        <dbReference type="ChEBI" id="CHEBI:57288"/>
    </ligand>
</feature>
<keyword evidence="22" id="KW-1185">Reference proteome</keyword>
<feature type="active site" description="Proton acceptor" evidence="18">
    <location>
        <position position="360"/>
    </location>
</feature>
<comment type="function">
    <text evidence="17 18">Catalyzes the last two sequential reactions in the de novo biosynthetic pathway for UDP-N-acetylglucosamine (UDP-GlcNAc). The C-terminal domain catalyzes the transfer of acetyl group from acetyl coenzyme A to glucosamine-1-phosphate (GlcN-1-P) to produce N-acetylglucosamine-1-phosphate (GlcNAc-1-P), which is converted into UDP-GlcNAc by the transfer of uridine 5-monophosphate (from uridine 5-triphosphate), a reaction catalyzed by the N-terminal domain.</text>
</comment>
<dbReference type="CDD" id="cd02540">
    <property type="entry name" value="GT2_GlmU_N_bac"/>
    <property type="match status" value="1"/>
</dbReference>
<evidence type="ECO:0000313" key="21">
    <source>
        <dbReference type="EMBL" id="MEL0630216.1"/>
    </source>
</evidence>
<feature type="binding site" evidence="18">
    <location>
        <position position="224"/>
    </location>
    <ligand>
        <name>UDP-N-acetyl-alpha-D-glucosamine</name>
        <dbReference type="ChEBI" id="CHEBI:57705"/>
    </ligand>
</feature>
<evidence type="ECO:0000259" key="20">
    <source>
        <dbReference type="Pfam" id="PF25087"/>
    </source>
</evidence>
<name>A0ABU9GSH7_9GAMM</name>
<keyword evidence="7 18" id="KW-0479">Metal-binding</keyword>
<evidence type="ECO:0000259" key="19">
    <source>
        <dbReference type="Pfam" id="PF12804"/>
    </source>
</evidence>
<comment type="pathway">
    <text evidence="18">Bacterial outer membrane biogenesis; LPS lipid A biosynthesis.</text>
</comment>
<feature type="binding site" evidence="18">
    <location>
        <position position="377"/>
    </location>
    <ligand>
        <name>acetyl-CoA</name>
        <dbReference type="ChEBI" id="CHEBI:57288"/>
    </ligand>
</feature>
<dbReference type="Gene3D" id="2.160.10.10">
    <property type="entry name" value="Hexapeptide repeat proteins"/>
    <property type="match status" value="1"/>
</dbReference>
<comment type="cofactor">
    <cofactor evidence="18">
        <name>Mg(2+)</name>
        <dbReference type="ChEBI" id="CHEBI:18420"/>
    </cofactor>
    <text evidence="18">Binds 1 Mg(2+) ion per subunit.</text>
</comment>
<gene>
    <name evidence="18 21" type="primary">glmU</name>
    <name evidence="21" type="ORF">V6256_11425</name>
</gene>
<keyword evidence="6 18" id="KW-0548">Nucleotidyltransferase</keyword>
<feature type="region of interest" description="N-acetyltransferase" evidence="18">
    <location>
        <begin position="248"/>
        <end position="453"/>
    </location>
</feature>